<reference evidence="4 5" key="1">
    <citation type="journal article" date="2020" name="J. Phycol.">
        <title>Comparative genome analysis reveals Cyanidiococcus gen. nov., a new extremophilic red algal genus sister to Cyanidioschyzon (Cyanidioschyzonaceae, Rhodophyta).</title>
        <authorList>
            <person name="Liu S.-L."/>
            <person name="Chiang Y.-R."/>
            <person name="Yoon H.S."/>
            <person name="Fu H.-Y."/>
        </authorList>
    </citation>
    <scope>NUCLEOTIDE SEQUENCE [LARGE SCALE GENOMIC DNA]</scope>
    <source>
        <strain evidence="4 5">THAL066</strain>
    </source>
</reference>
<protein>
    <submittedName>
        <fullName evidence="4">AAA ATPase midasin</fullName>
    </submittedName>
</protein>
<organism evidence="4 5">
    <name type="scientific">Cyanidiococcus yangmingshanensis</name>
    <dbReference type="NCBI Taxonomy" id="2690220"/>
    <lineage>
        <taxon>Eukaryota</taxon>
        <taxon>Rhodophyta</taxon>
        <taxon>Bangiophyceae</taxon>
        <taxon>Cyanidiales</taxon>
        <taxon>Cyanidiaceae</taxon>
        <taxon>Cyanidiococcus</taxon>
    </lineage>
</organism>
<dbReference type="Gene3D" id="3.40.50.410">
    <property type="entry name" value="von Willebrand factor, type A domain"/>
    <property type="match status" value="1"/>
</dbReference>
<accession>A0A7J7IN06</accession>
<dbReference type="GO" id="GO:0000055">
    <property type="term" value="P:ribosomal large subunit export from nucleus"/>
    <property type="evidence" value="ECO:0007669"/>
    <property type="project" value="TreeGrafter"/>
</dbReference>
<dbReference type="EMBL" id="VWRR01000003">
    <property type="protein sequence ID" value="KAF6004502.1"/>
    <property type="molecule type" value="Genomic_DNA"/>
</dbReference>
<keyword evidence="2" id="KW-0067">ATP-binding</keyword>
<dbReference type="Proteomes" id="UP000530660">
    <property type="component" value="Unassembled WGS sequence"/>
</dbReference>
<evidence type="ECO:0000313" key="4">
    <source>
        <dbReference type="EMBL" id="KAF6004502.1"/>
    </source>
</evidence>
<evidence type="ECO:0000256" key="2">
    <source>
        <dbReference type="ARBA" id="ARBA00022840"/>
    </source>
</evidence>
<feature type="region of interest" description="Disordered" evidence="3">
    <location>
        <begin position="35"/>
        <end position="82"/>
    </location>
</feature>
<evidence type="ECO:0000313" key="5">
    <source>
        <dbReference type="Proteomes" id="UP000530660"/>
    </source>
</evidence>
<feature type="compositionally biased region" description="Low complexity" evidence="3">
    <location>
        <begin position="36"/>
        <end position="61"/>
    </location>
</feature>
<dbReference type="PANTHER" id="PTHR48103">
    <property type="entry name" value="MIDASIN-RELATED"/>
    <property type="match status" value="1"/>
</dbReference>
<dbReference type="PANTHER" id="PTHR48103:SF2">
    <property type="entry name" value="MIDASIN"/>
    <property type="match status" value="1"/>
</dbReference>
<feature type="compositionally biased region" description="Basic and acidic residues" evidence="3">
    <location>
        <begin position="63"/>
        <end position="77"/>
    </location>
</feature>
<proteinExistence type="predicted"/>
<evidence type="ECO:0000256" key="3">
    <source>
        <dbReference type="SAM" id="MobiDB-lite"/>
    </source>
</evidence>
<dbReference type="GO" id="GO:0005634">
    <property type="term" value="C:nucleus"/>
    <property type="evidence" value="ECO:0007669"/>
    <property type="project" value="TreeGrafter"/>
</dbReference>
<sequence>MMRAIGDVVERATALSTTAPPADLSDQDADAIVALQQQQQQQQVQGSSGVMTRASSSSSLSTEAKDEKTPASQDRARATATPEPMDVDAAIFQTALTRKQSHCAGGFWSVATRPPIAALTRRLEPILEYNQLTRFAGDFRTGKRLHMRRLVDYVASNYTRDRIWMRRVRPDRRQYDIVVAVDDSASMRESGAYRLALESLVVVATALHRLELGHLGVIRFGVDAQVVHGLADGMPAAGPLGDRLVRQFTFQQEATNIAAMLQCALAMLTEARQQSNWDP</sequence>
<dbReference type="InterPro" id="IPR036465">
    <property type="entry name" value="vWFA_dom_sf"/>
</dbReference>
<dbReference type="SUPFAM" id="SSF53300">
    <property type="entry name" value="vWA-like"/>
    <property type="match status" value="1"/>
</dbReference>
<evidence type="ECO:0000256" key="1">
    <source>
        <dbReference type="ARBA" id="ARBA00022741"/>
    </source>
</evidence>
<dbReference type="AlphaFoldDB" id="A0A7J7IN06"/>
<dbReference type="GO" id="GO:0005524">
    <property type="term" value="F:ATP binding"/>
    <property type="evidence" value="ECO:0007669"/>
    <property type="project" value="UniProtKB-KW"/>
</dbReference>
<dbReference type="OrthoDB" id="5186at2759"/>
<gene>
    <name evidence="4" type="primary">MDN1_2</name>
    <name evidence="4" type="ORF">F1559_003391</name>
</gene>
<keyword evidence="1" id="KW-0547">Nucleotide-binding</keyword>
<comment type="caution">
    <text evidence="4">The sequence shown here is derived from an EMBL/GenBank/DDBJ whole genome shotgun (WGS) entry which is preliminary data.</text>
</comment>
<name>A0A7J7IN06_9RHOD</name>
<dbReference type="GO" id="GO:0000027">
    <property type="term" value="P:ribosomal large subunit assembly"/>
    <property type="evidence" value="ECO:0007669"/>
    <property type="project" value="TreeGrafter"/>
</dbReference>
<dbReference type="GO" id="GO:0030687">
    <property type="term" value="C:preribosome, large subunit precursor"/>
    <property type="evidence" value="ECO:0007669"/>
    <property type="project" value="TreeGrafter"/>
</dbReference>
<keyword evidence="5" id="KW-1185">Reference proteome</keyword>